<reference evidence="10" key="3">
    <citation type="submission" date="2015-06" db="UniProtKB">
        <authorList>
            <consortium name="EnsemblMetazoa"/>
        </authorList>
    </citation>
    <scope>IDENTIFICATION</scope>
</reference>
<feature type="compositionally biased region" description="Polar residues" evidence="7">
    <location>
        <begin position="29"/>
        <end position="41"/>
    </location>
</feature>
<feature type="region of interest" description="Disordered" evidence="7">
    <location>
        <begin position="361"/>
        <end position="380"/>
    </location>
</feature>
<feature type="region of interest" description="Disordered" evidence="7">
    <location>
        <begin position="1"/>
        <end position="81"/>
    </location>
</feature>
<feature type="region of interest" description="Disordered" evidence="7">
    <location>
        <begin position="524"/>
        <end position="543"/>
    </location>
</feature>
<dbReference type="Proteomes" id="UP000015101">
    <property type="component" value="Unassembled WGS sequence"/>
</dbReference>
<name>T1FWS3_HELRO</name>
<evidence type="ECO:0000256" key="5">
    <source>
        <dbReference type="ARBA" id="ARBA00023136"/>
    </source>
</evidence>
<feature type="compositionally biased region" description="Polar residues" evidence="7">
    <location>
        <begin position="524"/>
        <end position="540"/>
    </location>
</feature>
<dbReference type="GO" id="GO:0001736">
    <property type="term" value="P:establishment of planar polarity"/>
    <property type="evidence" value="ECO:0000318"/>
    <property type="project" value="GO_Central"/>
</dbReference>
<keyword evidence="3 8" id="KW-0812">Transmembrane</keyword>
<evidence type="ECO:0000256" key="2">
    <source>
        <dbReference type="ARBA" id="ARBA00022475"/>
    </source>
</evidence>
<evidence type="ECO:0000256" key="3">
    <source>
        <dbReference type="ARBA" id="ARBA00022692"/>
    </source>
</evidence>
<protein>
    <recommendedName>
        <fullName evidence="12">Vang-like protein</fullName>
    </recommendedName>
</protein>
<dbReference type="GO" id="GO:0005886">
    <property type="term" value="C:plasma membrane"/>
    <property type="evidence" value="ECO:0000318"/>
    <property type="project" value="GO_Central"/>
</dbReference>
<evidence type="ECO:0000313" key="10">
    <source>
        <dbReference type="EnsemblMetazoa" id="HelroP195129"/>
    </source>
</evidence>
<dbReference type="OrthoDB" id="8887313at2759"/>
<dbReference type="EnsemblMetazoa" id="HelroT195129">
    <property type="protein sequence ID" value="HelroP195129"/>
    <property type="gene ID" value="HelroG195129"/>
</dbReference>
<dbReference type="HOGENOM" id="CLU_015742_1_0_1"/>
<reference evidence="11" key="1">
    <citation type="submission" date="2012-12" db="EMBL/GenBank/DDBJ databases">
        <authorList>
            <person name="Hellsten U."/>
            <person name="Grimwood J."/>
            <person name="Chapman J.A."/>
            <person name="Shapiro H."/>
            <person name="Aerts A."/>
            <person name="Otillar R.P."/>
            <person name="Terry A.Y."/>
            <person name="Boore J.L."/>
            <person name="Simakov O."/>
            <person name="Marletaz F."/>
            <person name="Cho S.-J."/>
            <person name="Edsinger-Gonzales E."/>
            <person name="Havlak P."/>
            <person name="Kuo D.-H."/>
            <person name="Larsson T."/>
            <person name="Lv J."/>
            <person name="Arendt D."/>
            <person name="Savage R."/>
            <person name="Osoegawa K."/>
            <person name="de Jong P."/>
            <person name="Lindberg D.R."/>
            <person name="Seaver E.C."/>
            <person name="Weisblat D.A."/>
            <person name="Putnam N.H."/>
            <person name="Grigoriev I.V."/>
            <person name="Rokhsar D.S."/>
        </authorList>
    </citation>
    <scope>NUCLEOTIDE SEQUENCE</scope>
</reference>
<evidence type="ECO:0000256" key="1">
    <source>
        <dbReference type="ARBA" id="ARBA00004651"/>
    </source>
</evidence>
<evidence type="ECO:0000313" key="11">
    <source>
        <dbReference type="Proteomes" id="UP000015101"/>
    </source>
</evidence>
<organism evidence="10 11">
    <name type="scientific">Helobdella robusta</name>
    <name type="common">Californian leech</name>
    <dbReference type="NCBI Taxonomy" id="6412"/>
    <lineage>
        <taxon>Eukaryota</taxon>
        <taxon>Metazoa</taxon>
        <taxon>Spiralia</taxon>
        <taxon>Lophotrochozoa</taxon>
        <taxon>Annelida</taxon>
        <taxon>Clitellata</taxon>
        <taxon>Hirudinea</taxon>
        <taxon>Rhynchobdellida</taxon>
        <taxon>Glossiphoniidae</taxon>
        <taxon>Helobdella</taxon>
    </lineage>
</organism>
<comment type="subcellular location">
    <subcellularLocation>
        <location evidence="1">Cell membrane</location>
        <topology evidence="1">Multi-pass membrane protein</topology>
    </subcellularLocation>
</comment>
<dbReference type="PANTHER" id="PTHR20886">
    <property type="entry name" value="VANG-LIKE PROTEIN"/>
    <property type="match status" value="1"/>
</dbReference>
<dbReference type="GeneID" id="20213268"/>
<dbReference type="RefSeq" id="XP_009022226.1">
    <property type="nucleotide sequence ID" value="XM_009023978.1"/>
</dbReference>
<evidence type="ECO:0008006" key="12">
    <source>
        <dbReference type="Google" id="ProtNLM"/>
    </source>
</evidence>
<dbReference type="AlphaFoldDB" id="T1FWS3"/>
<reference evidence="9 11" key="2">
    <citation type="journal article" date="2013" name="Nature">
        <title>Insights into bilaterian evolution from three spiralian genomes.</title>
        <authorList>
            <person name="Simakov O."/>
            <person name="Marletaz F."/>
            <person name="Cho S.J."/>
            <person name="Edsinger-Gonzales E."/>
            <person name="Havlak P."/>
            <person name="Hellsten U."/>
            <person name="Kuo D.H."/>
            <person name="Larsson T."/>
            <person name="Lv J."/>
            <person name="Arendt D."/>
            <person name="Savage R."/>
            <person name="Osoegawa K."/>
            <person name="de Jong P."/>
            <person name="Grimwood J."/>
            <person name="Chapman J.A."/>
            <person name="Shapiro H."/>
            <person name="Aerts A."/>
            <person name="Otillar R.P."/>
            <person name="Terry A.Y."/>
            <person name="Boore J.L."/>
            <person name="Grigoriev I.V."/>
            <person name="Lindberg D.R."/>
            <person name="Seaver E.C."/>
            <person name="Weisblat D.A."/>
            <person name="Putnam N.H."/>
            <person name="Rokhsar D.S."/>
        </authorList>
    </citation>
    <scope>NUCLEOTIDE SEQUENCE</scope>
</reference>
<feature type="compositionally biased region" description="Basic residues" evidence="7">
    <location>
        <begin position="16"/>
        <end position="25"/>
    </location>
</feature>
<dbReference type="CTD" id="20213268"/>
<dbReference type="InterPro" id="IPR009539">
    <property type="entry name" value="VANGL"/>
</dbReference>
<evidence type="ECO:0000256" key="6">
    <source>
        <dbReference type="ARBA" id="ARBA00025718"/>
    </source>
</evidence>
<feature type="transmembrane region" description="Helical" evidence="8">
    <location>
        <begin position="223"/>
        <end position="243"/>
    </location>
</feature>
<dbReference type="FunCoup" id="T1FWS3">
    <property type="interactions" value="375"/>
</dbReference>
<keyword evidence="2" id="KW-1003">Cell membrane</keyword>
<evidence type="ECO:0000313" key="9">
    <source>
        <dbReference type="EMBL" id="ESN99675.1"/>
    </source>
</evidence>
<gene>
    <name evidence="10" type="primary">20213268</name>
    <name evidence="9" type="ORF">HELRODRAFT_195129</name>
</gene>
<dbReference type="eggNOG" id="KOG3814">
    <property type="taxonomic scope" value="Eukaryota"/>
</dbReference>
<sequence length="614" mass="70331">MENESVISARSDRSRSSHHSHHRNSSNRVQQYYNRTRNSRAGVSGDALLRYPVESEQPEYRDDRSAVSTSGRLSKRHNKHGGMMMSEFIPERRSLRAYEDQCDNVTVITGATSDFVYSMDDLNKDHEFNSQKKNSFSHRKICNKFISFITICFVVLLCLSSFFSPILMLLLPKLPMISWEIDLCDPECESAFLGIGFKLLILLIATWALFFRRSRVNFPRLDPGRTLIVFITFLLTFSFWLFYGIRLFQKPDVTYLGIISFTTSHIDSLLFVHYLSVIILEINHLQCRFAVKIVRSPDGHSKTYTVGKMRIQNLAQWCLDKYYTDFQSYNPYLEISSIKKNSTSSGPPTAFKLYNLDGAPTGESEGGNGNNNNGGGAAGGKTFSVVSSSVAGGRVGHNDRYYGEIEQEKRVSRRRSRLMMAAEEAFSHVRRIRNSRVCQMTEVTTTSTMSAREAAQAIFPTLVRPLQKYLRITRQQPKYNMEDVVGHLTRCISYELSYKAFLERYLSQNEVAFVNDDWILRTKQQQQQPNDGNNTKSANIKSKKSQHSWVISCESLLNRMISEDGCHFKLGRDVLGGESLFISVQKLPFYDIMEEPVNIKMQRFNLDMNVELSV</sequence>
<proteinExistence type="inferred from homology"/>
<keyword evidence="4 8" id="KW-1133">Transmembrane helix</keyword>
<dbReference type="GO" id="GO:0060071">
    <property type="term" value="P:Wnt signaling pathway, planar cell polarity pathway"/>
    <property type="evidence" value="ECO:0000318"/>
    <property type="project" value="GO_Central"/>
</dbReference>
<dbReference type="EMBL" id="AMQM01009867">
    <property type="status" value="NOT_ANNOTATED_CDS"/>
    <property type="molecule type" value="Genomic_DNA"/>
</dbReference>
<keyword evidence="11" id="KW-1185">Reference proteome</keyword>
<dbReference type="EMBL" id="KB097087">
    <property type="protein sequence ID" value="ESN99675.1"/>
    <property type="molecule type" value="Genomic_DNA"/>
</dbReference>
<feature type="transmembrane region" description="Helical" evidence="8">
    <location>
        <begin position="191"/>
        <end position="211"/>
    </location>
</feature>
<keyword evidence="5 8" id="KW-0472">Membrane</keyword>
<dbReference type="InParanoid" id="T1FWS3"/>
<feature type="transmembrane region" description="Helical" evidence="8">
    <location>
        <begin position="145"/>
        <end position="171"/>
    </location>
</feature>
<comment type="similarity">
    <text evidence="6">Belongs to the Vang family.</text>
</comment>
<feature type="compositionally biased region" description="Gly residues" evidence="7">
    <location>
        <begin position="364"/>
        <end position="379"/>
    </location>
</feature>
<accession>T1FWS3</accession>
<dbReference type="KEGG" id="hro:HELRODRAFT_195129"/>
<evidence type="ECO:0000256" key="7">
    <source>
        <dbReference type="SAM" id="MobiDB-lite"/>
    </source>
</evidence>
<evidence type="ECO:0000256" key="4">
    <source>
        <dbReference type="ARBA" id="ARBA00022989"/>
    </source>
</evidence>
<evidence type="ECO:0000256" key="8">
    <source>
        <dbReference type="SAM" id="Phobius"/>
    </source>
</evidence>
<dbReference type="STRING" id="6412.T1FWS3"/>
<dbReference type="OMA" id="MWHREND"/>
<dbReference type="Pfam" id="PF06638">
    <property type="entry name" value="Strabismus"/>
    <property type="match status" value="1"/>
</dbReference>